<gene>
    <name evidence="1" type="ORF">PTSG_09845</name>
</gene>
<organism evidence="2">
    <name type="scientific">Salpingoeca rosetta (strain ATCC 50818 / BSB-021)</name>
    <dbReference type="NCBI Taxonomy" id="946362"/>
    <lineage>
        <taxon>Eukaryota</taxon>
        <taxon>Choanoflagellata</taxon>
        <taxon>Craspedida</taxon>
        <taxon>Salpingoecidae</taxon>
        <taxon>Salpingoeca</taxon>
    </lineage>
</organism>
<dbReference type="GO" id="GO:0003924">
    <property type="term" value="F:GTPase activity"/>
    <property type="evidence" value="ECO:0007669"/>
    <property type="project" value="InterPro"/>
</dbReference>
<dbReference type="OrthoDB" id="9989112at2759"/>
<dbReference type="KEGG" id="sre:PTSG_09845"/>
<dbReference type="STRING" id="946362.F2UNB3"/>
<dbReference type="GeneID" id="16069747"/>
<dbReference type="SUPFAM" id="SSF52540">
    <property type="entry name" value="P-loop containing nucleoside triphosphate hydrolases"/>
    <property type="match status" value="1"/>
</dbReference>
<dbReference type="RefSeq" id="XP_004989203.1">
    <property type="nucleotide sequence ID" value="XM_004989146.1"/>
</dbReference>
<evidence type="ECO:0000313" key="1">
    <source>
        <dbReference type="EMBL" id="EGD79118.1"/>
    </source>
</evidence>
<dbReference type="PRINTS" id="PR00449">
    <property type="entry name" value="RASTRNSFRMNG"/>
</dbReference>
<keyword evidence="2" id="KW-1185">Reference proteome</keyword>
<dbReference type="InParanoid" id="F2UNB3"/>
<dbReference type="Pfam" id="PF00071">
    <property type="entry name" value="Ras"/>
    <property type="match status" value="1"/>
</dbReference>
<evidence type="ECO:0000313" key="2">
    <source>
        <dbReference type="Proteomes" id="UP000007799"/>
    </source>
</evidence>
<dbReference type="Proteomes" id="UP000007799">
    <property type="component" value="Unassembled WGS sequence"/>
</dbReference>
<dbReference type="InterPro" id="IPR001806">
    <property type="entry name" value="Small_GTPase"/>
</dbReference>
<dbReference type="AlphaFoldDB" id="F2UNB3"/>
<reference evidence="1" key="1">
    <citation type="submission" date="2009-08" db="EMBL/GenBank/DDBJ databases">
        <title>Annotation of Salpingoeca rosetta.</title>
        <authorList>
            <consortium name="The Broad Institute Genome Sequencing Platform"/>
            <person name="Russ C."/>
            <person name="Cuomo C."/>
            <person name="Burger G."/>
            <person name="Gray M.W."/>
            <person name="Holland P.W.H."/>
            <person name="King N."/>
            <person name="Lang F.B.F."/>
            <person name="Roger A.J."/>
            <person name="Ruiz-Trillo I."/>
            <person name="Young S.K."/>
            <person name="Zeng Q."/>
            <person name="Gargeya S."/>
            <person name="Alvarado L."/>
            <person name="Berlin A."/>
            <person name="Chapman S.B."/>
            <person name="Chen Z."/>
            <person name="Freedman E."/>
            <person name="Gellesch M."/>
            <person name="Goldberg J."/>
            <person name="Griggs A."/>
            <person name="Gujja S."/>
            <person name="Heilman E."/>
            <person name="Heiman D."/>
            <person name="Howarth C."/>
            <person name="Mehta T."/>
            <person name="Neiman D."/>
            <person name="Pearson M."/>
            <person name="Roberts A."/>
            <person name="Saif S."/>
            <person name="Shea T."/>
            <person name="Shenoy N."/>
            <person name="Sisk P."/>
            <person name="Stolte C."/>
            <person name="Sykes S."/>
            <person name="White J."/>
            <person name="Yandava C."/>
            <person name="Haas B."/>
            <person name="Nusbaum C."/>
            <person name="Birren B."/>
        </authorList>
    </citation>
    <scope>NUCLEOTIDE SEQUENCE [LARGE SCALE GENOMIC DNA]</scope>
    <source>
        <strain evidence="1">ATCC 50818</strain>
    </source>
</reference>
<dbReference type="GO" id="GO:0005525">
    <property type="term" value="F:GTP binding"/>
    <property type="evidence" value="ECO:0007669"/>
    <property type="project" value="InterPro"/>
</dbReference>
<protein>
    <submittedName>
        <fullName evidence="1">Uncharacterized protein</fullName>
    </submittedName>
</protein>
<dbReference type="Gene3D" id="3.40.50.300">
    <property type="entry name" value="P-loop containing nucleotide triphosphate hydrolases"/>
    <property type="match status" value="1"/>
</dbReference>
<dbReference type="PROSITE" id="PS51419">
    <property type="entry name" value="RAB"/>
    <property type="match status" value="1"/>
</dbReference>
<sequence>MEPDFHNLIRLVVIGDDGVGKTSVLRKFVDHRYSDVYMPTIGVDFLLPRCTLSIFG</sequence>
<accession>F2UNB3</accession>
<dbReference type="EMBL" id="GL832984">
    <property type="protein sequence ID" value="EGD79118.1"/>
    <property type="molecule type" value="Genomic_DNA"/>
</dbReference>
<name>F2UNB3_SALR5</name>
<dbReference type="InterPro" id="IPR027417">
    <property type="entry name" value="P-loop_NTPase"/>
</dbReference>
<proteinExistence type="predicted"/>